<dbReference type="CDD" id="cd17961">
    <property type="entry name" value="DEADc_DDX56"/>
    <property type="match status" value="1"/>
</dbReference>
<dbReference type="PANTHER" id="PTHR47959:SF21">
    <property type="entry name" value="DEAD-BOX HELICASE 56"/>
    <property type="match status" value="1"/>
</dbReference>
<dbReference type="Proteomes" id="UP000241769">
    <property type="component" value="Unassembled WGS sequence"/>
</dbReference>
<dbReference type="PANTHER" id="PTHR47959">
    <property type="entry name" value="ATP-DEPENDENT RNA HELICASE RHLE-RELATED"/>
    <property type="match status" value="1"/>
</dbReference>
<evidence type="ECO:0000256" key="8">
    <source>
        <dbReference type="ARBA" id="ARBA00047984"/>
    </source>
</evidence>
<evidence type="ECO:0000259" key="11">
    <source>
        <dbReference type="PROSITE" id="PS51192"/>
    </source>
</evidence>
<dbReference type="InterPro" id="IPR001650">
    <property type="entry name" value="Helicase_C-like"/>
</dbReference>
<keyword evidence="6" id="KW-0694">RNA-binding</keyword>
<evidence type="ECO:0000256" key="9">
    <source>
        <dbReference type="PROSITE-ProRule" id="PRU00552"/>
    </source>
</evidence>
<comment type="caution">
    <text evidence="14">The sequence shown here is derived from an EMBL/GenBank/DDBJ whole genome shotgun (WGS) entry which is preliminary data.</text>
</comment>
<comment type="catalytic activity">
    <reaction evidence="8">
        <text>ATP + H2O = ADP + phosphate + H(+)</text>
        <dbReference type="Rhea" id="RHEA:13065"/>
        <dbReference type="ChEBI" id="CHEBI:15377"/>
        <dbReference type="ChEBI" id="CHEBI:15378"/>
        <dbReference type="ChEBI" id="CHEBI:30616"/>
        <dbReference type="ChEBI" id="CHEBI:43474"/>
        <dbReference type="ChEBI" id="CHEBI:456216"/>
        <dbReference type="EC" id="3.6.4.13"/>
    </reaction>
</comment>
<dbReference type="EMBL" id="MDYQ01000019">
    <property type="protein sequence ID" value="PRP87561.1"/>
    <property type="molecule type" value="Genomic_DNA"/>
</dbReference>
<evidence type="ECO:0000313" key="14">
    <source>
        <dbReference type="EMBL" id="PRP87561.1"/>
    </source>
</evidence>
<dbReference type="PROSITE" id="PS51195">
    <property type="entry name" value="Q_MOTIF"/>
    <property type="match status" value="1"/>
</dbReference>
<dbReference type="SMART" id="SM00487">
    <property type="entry name" value="DEXDc"/>
    <property type="match status" value="1"/>
</dbReference>
<organism evidence="14 15">
    <name type="scientific">Planoprotostelium fungivorum</name>
    <dbReference type="NCBI Taxonomy" id="1890364"/>
    <lineage>
        <taxon>Eukaryota</taxon>
        <taxon>Amoebozoa</taxon>
        <taxon>Evosea</taxon>
        <taxon>Variosea</taxon>
        <taxon>Cavosteliida</taxon>
        <taxon>Cavosteliaceae</taxon>
        <taxon>Planoprotostelium</taxon>
    </lineage>
</organism>
<dbReference type="GO" id="GO:0005524">
    <property type="term" value="F:ATP binding"/>
    <property type="evidence" value="ECO:0007669"/>
    <property type="project" value="UniProtKB-KW"/>
</dbReference>
<evidence type="ECO:0000256" key="10">
    <source>
        <dbReference type="SAM" id="MobiDB-lite"/>
    </source>
</evidence>
<feature type="domain" description="Helicase C-terminal" evidence="12">
    <location>
        <begin position="383"/>
        <end position="550"/>
    </location>
</feature>
<dbReference type="Gene3D" id="3.40.50.300">
    <property type="entry name" value="P-loop containing nucleotide triphosphate hydrolases"/>
    <property type="match status" value="2"/>
</dbReference>
<dbReference type="InterPro" id="IPR027417">
    <property type="entry name" value="P-loop_NTPase"/>
</dbReference>
<feature type="domain" description="DEAD-box RNA helicase Q" evidence="13">
    <location>
        <begin position="25"/>
        <end position="53"/>
    </location>
</feature>
<reference evidence="14 15" key="1">
    <citation type="journal article" date="2018" name="Genome Biol. Evol.">
        <title>Multiple Roots of Fruiting Body Formation in Amoebozoa.</title>
        <authorList>
            <person name="Hillmann F."/>
            <person name="Forbes G."/>
            <person name="Novohradska S."/>
            <person name="Ferling I."/>
            <person name="Riege K."/>
            <person name="Groth M."/>
            <person name="Westermann M."/>
            <person name="Marz M."/>
            <person name="Spaller T."/>
            <person name="Winckler T."/>
            <person name="Schaap P."/>
            <person name="Glockner G."/>
        </authorList>
    </citation>
    <scope>NUCLEOTIDE SEQUENCE [LARGE SCALE GENOMIC DNA]</scope>
    <source>
        <strain evidence="14 15">Jena</strain>
    </source>
</reference>
<evidence type="ECO:0000256" key="2">
    <source>
        <dbReference type="ARBA" id="ARBA00022741"/>
    </source>
</evidence>
<evidence type="ECO:0000259" key="12">
    <source>
        <dbReference type="PROSITE" id="PS51194"/>
    </source>
</evidence>
<feature type="compositionally biased region" description="Basic and acidic residues" evidence="10">
    <location>
        <begin position="373"/>
        <end position="384"/>
    </location>
</feature>
<dbReference type="InParanoid" id="A0A2P6NUD0"/>
<feature type="compositionally biased region" description="Basic and acidic residues" evidence="10">
    <location>
        <begin position="674"/>
        <end position="686"/>
    </location>
</feature>
<dbReference type="Pfam" id="PF00271">
    <property type="entry name" value="Helicase_C"/>
    <property type="match status" value="2"/>
</dbReference>
<keyword evidence="3" id="KW-0378">Hydrolase</keyword>
<dbReference type="InterPro" id="IPR014014">
    <property type="entry name" value="RNA_helicase_DEAD_Q_motif"/>
</dbReference>
<feature type="compositionally biased region" description="Basic and acidic residues" evidence="10">
    <location>
        <begin position="436"/>
        <end position="451"/>
    </location>
</feature>
<dbReference type="InterPro" id="IPR050079">
    <property type="entry name" value="DEAD_box_RNA_helicase"/>
</dbReference>
<dbReference type="GO" id="GO:0003723">
    <property type="term" value="F:RNA binding"/>
    <property type="evidence" value="ECO:0007669"/>
    <property type="project" value="UniProtKB-KW"/>
</dbReference>
<comment type="similarity">
    <text evidence="7">Belongs to the DEAD box helicase family. DDX56/DBP9 subfamily.</text>
</comment>
<dbReference type="GO" id="GO:0016787">
    <property type="term" value="F:hydrolase activity"/>
    <property type="evidence" value="ECO:0007669"/>
    <property type="project" value="UniProtKB-KW"/>
</dbReference>
<feature type="compositionally biased region" description="Acidic residues" evidence="10">
    <location>
        <begin position="385"/>
        <end position="429"/>
    </location>
</feature>
<gene>
    <name evidence="14" type="ORF">PROFUN_04588</name>
</gene>
<proteinExistence type="inferred from homology"/>
<dbReference type="STRING" id="1890364.A0A2P6NUD0"/>
<protein>
    <recommendedName>
        <fullName evidence="1">RNA helicase</fullName>
        <ecNumber evidence="1">3.6.4.13</ecNumber>
    </recommendedName>
</protein>
<evidence type="ECO:0000259" key="13">
    <source>
        <dbReference type="PROSITE" id="PS51195"/>
    </source>
</evidence>
<dbReference type="AlphaFoldDB" id="A0A2P6NUD0"/>
<name>A0A2P6NUD0_9EUKA</name>
<evidence type="ECO:0000313" key="15">
    <source>
        <dbReference type="Proteomes" id="UP000241769"/>
    </source>
</evidence>
<dbReference type="FunCoup" id="A0A2P6NUD0">
    <property type="interactions" value="657"/>
</dbReference>
<keyword evidence="5" id="KW-0067">ATP-binding</keyword>
<evidence type="ECO:0000256" key="3">
    <source>
        <dbReference type="ARBA" id="ARBA00022801"/>
    </source>
</evidence>
<keyword evidence="2" id="KW-0547">Nucleotide-binding</keyword>
<feature type="region of interest" description="Disordered" evidence="10">
    <location>
        <begin position="358"/>
        <end position="456"/>
    </location>
</feature>
<evidence type="ECO:0000256" key="4">
    <source>
        <dbReference type="ARBA" id="ARBA00022806"/>
    </source>
</evidence>
<sequence>MDFLDDLVTPSQTKSSVDTSLLSKGDFSDLHLDERLLQTIDSLGWKKPSLIQSAAIPLVLQGKDVLAKSRTGSGKTAAYSLPAIQIILNNKVKVGNARSTHTSVLILVPTRDLCEQVHSHFEDMITNLRKDITVASIGHEITLDEQKAILKEYPDVIISTPGRIAEHIQKKNTNLNNLSLLIIDEADLILSHGYENEMKEIATSLPRICQSLLFSATLDESTEMLKKLVLRTPVILQMKDTVKGQLLEYHLGPIKDIDKFLILYTMLRLRVISGRAIVFVRDIQRSIKLRMFLSKFGLKAASINTDLPYNSRIRIIESFNRGQVDYLIATDAGFEETDERQLSSKEYKASLEDKIEEIRNAKDADDDEVDTSIVKEEEGEAMKVDDDEEEEEEEEEKEEDDEEEEEEEKEEDEEDEEEEEEDDDDDDVVEPTTAEEAARKKKMEEHREKMLKYQQQKKATAKKDVGVVRGIDFKNVDTVVNFDIPRTITDYIHRIGRTARGDANGTAITFVSTYDRKKMVNLRSERETINPYKFNLALVEGFRYRVENVYRILNQKLIKLTRIDDIKQEIIQSEKLQEHFSKHENELNLLKKKANIRTMDDRAFRNLNSLPEYLLPDNVQAVVEGREKQAKKRHHAADQLQGKKKKIRRAERIRQKGLEFNQFLEDTDMNKRFFAPEKQKKKRIEDSGTGQHFT</sequence>
<dbReference type="EC" id="3.6.4.13" evidence="1"/>
<dbReference type="PROSITE" id="PS51192">
    <property type="entry name" value="HELICASE_ATP_BIND_1"/>
    <property type="match status" value="1"/>
</dbReference>
<feature type="region of interest" description="Disordered" evidence="10">
    <location>
        <begin position="674"/>
        <end position="694"/>
    </location>
</feature>
<feature type="short sequence motif" description="Q motif" evidence="9">
    <location>
        <begin position="25"/>
        <end position="53"/>
    </location>
</feature>
<dbReference type="OrthoDB" id="1191041at2759"/>
<dbReference type="SMART" id="SM00490">
    <property type="entry name" value="HELICc"/>
    <property type="match status" value="1"/>
</dbReference>
<dbReference type="InterPro" id="IPR011545">
    <property type="entry name" value="DEAD/DEAH_box_helicase_dom"/>
</dbReference>
<dbReference type="PROSITE" id="PS51194">
    <property type="entry name" value="HELICASE_CTER"/>
    <property type="match status" value="1"/>
</dbReference>
<evidence type="ECO:0000256" key="6">
    <source>
        <dbReference type="ARBA" id="ARBA00022884"/>
    </source>
</evidence>
<keyword evidence="15" id="KW-1185">Reference proteome</keyword>
<evidence type="ECO:0000256" key="5">
    <source>
        <dbReference type="ARBA" id="ARBA00022840"/>
    </source>
</evidence>
<dbReference type="SUPFAM" id="SSF52540">
    <property type="entry name" value="P-loop containing nucleoside triphosphate hydrolases"/>
    <property type="match status" value="2"/>
</dbReference>
<accession>A0A2P6NUD0</accession>
<dbReference type="Pfam" id="PF00270">
    <property type="entry name" value="DEAD"/>
    <property type="match status" value="1"/>
</dbReference>
<dbReference type="InterPro" id="IPR014001">
    <property type="entry name" value="Helicase_ATP-bd"/>
</dbReference>
<evidence type="ECO:0000256" key="7">
    <source>
        <dbReference type="ARBA" id="ARBA00038041"/>
    </source>
</evidence>
<dbReference type="GO" id="GO:0003724">
    <property type="term" value="F:RNA helicase activity"/>
    <property type="evidence" value="ECO:0007669"/>
    <property type="project" value="UniProtKB-EC"/>
</dbReference>
<keyword evidence="4" id="KW-0347">Helicase</keyword>
<dbReference type="GO" id="GO:0005829">
    <property type="term" value="C:cytosol"/>
    <property type="evidence" value="ECO:0007669"/>
    <property type="project" value="TreeGrafter"/>
</dbReference>
<dbReference type="CDD" id="cd18787">
    <property type="entry name" value="SF2_C_DEAD"/>
    <property type="match status" value="1"/>
</dbReference>
<feature type="domain" description="Helicase ATP-binding" evidence="11">
    <location>
        <begin position="56"/>
        <end position="236"/>
    </location>
</feature>
<evidence type="ECO:0000256" key="1">
    <source>
        <dbReference type="ARBA" id="ARBA00012552"/>
    </source>
</evidence>